<reference evidence="1 2" key="1">
    <citation type="submission" date="2017-05" db="EMBL/GenBank/DDBJ databases">
        <title>Genome Sequence of Loktanella vestfoldensis Strain SMR4r Isolated from a Culture of the Diatom Skeletonema marinoi.</title>
        <authorList>
            <person name="Topel M."/>
            <person name="Pinder M.I.M."/>
            <person name="Johansson O.N."/>
            <person name="Kourtchenko O."/>
            <person name="Godhe A."/>
            <person name="Clarke A.K."/>
        </authorList>
    </citation>
    <scope>NUCLEOTIDE SEQUENCE [LARGE SCALE GENOMIC DNA]</scope>
    <source>
        <strain evidence="1 2">SMR4r</strain>
    </source>
</reference>
<dbReference type="EMBL" id="CP021431">
    <property type="protein sequence ID" value="ARU01615.1"/>
    <property type="molecule type" value="Genomic_DNA"/>
</dbReference>
<dbReference type="SUPFAM" id="SSF50475">
    <property type="entry name" value="FMN-binding split barrel"/>
    <property type="match status" value="1"/>
</dbReference>
<evidence type="ECO:0000313" key="2">
    <source>
        <dbReference type="Proteomes" id="UP000195273"/>
    </source>
</evidence>
<dbReference type="RefSeq" id="WP_087208513.1">
    <property type="nucleotide sequence ID" value="NZ_CP021431.1"/>
</dbReference>
<proteinExistence type="predicted"/>
<protein>
    <submittedName>
        <fullName evidence="1">Pyridoxamine 5'-phosphate oxidase</fullName>
    </submittedName>
</protein>
<organism evidence="1 2">
    <name type="scientific">Yoonia vestfoldensis</name>
    <dbReference type="NCBI Taxonomy" id="245188"/>
    <lineage>
        <taxon>Bacteria</taxon>
        <taxon>Pseudomonadati</taxon>
        <taxon>Pseudomonadota</taxon>
        <taxon>Alphaproteobacteria</taxon>
        <taxon>Rhodobacterales</taxon>
        <taxon>Paracoccaceae</taxon>
        <taxon>Yoonia</taxon>
    </lineage>
</organism>
<sequence>MTGDTINPTDDAARALVRQLLADMRHAALGVTHPETGAPYVARVALIWDGTAALTLVSTLSTHTQALLASPACAALIGEPGAKGDPLTHPRLTLHARAEPVDKPAHKDKWLAAVPKAKLYYDFADFMMFRLVPSGIDLNGGFGKAYRLGPDGF</sequence>
<keyword evidence="2" id="KW-1185">Reference proteome</keyword>
<gene>
    <name evidence="1" type="ORF">LOKVESSMR4R_02310</name>
</gene>
<dbReference type="InterPro" id="IPR012349">
    <property type="entry name" value="Split_barrel_FMN-bd"/>
</dbReference>
<dbReference type="KEGG" id="lvs:LOKVESSMR4R_02310"/>
<name>A0A1Y0EDA4_9RHOB</name>
<dbReference type="AlphaFoldDB" id="A0A1Y0EDA4"/>
<accession>A0A1Y0EDA4</accession>
<dbReference type="STRING" id="1122181.GCA_000382265_01393"/>
<dbReference type="Proteomes" id="UP000195273">
    <property type="component" value="Chromosome"/>
</dbReference>
<evidence type="ECO:0000313" key="1">
    <source>
        <dbReference type="EMBL" id="ARU01615.1"/>
    </source>
</evidence>
<dbReference type="OrthoDB" id="9814594at2"/>
<dbReference type="Gene3D" id="2.30.110.10">
    <property type="entry name" value="Electron Transport, Fmn-binding Protein, Chain A"/>
    <property type="match status" value="1"/>
</dbReference>